<evidence type="ECO:0000313" key="1">
    <source>
        <dbReference type="EMBL" id="EAT48374.1"/>
    </source>
</evidence>
<proteinExistence type="predicted"/>
<sequence>MRCVKFRCFHRAGSQRRTTEPFVARVLPELLPVDLTTSCWGLVNGKYLGNILGFN</sequence>
<gene>
    <name evidence="1" type="ORF">AaeL_AAEL000586</name>
</gene>
<name>Q17NV0_AEDAE</name>
<dbReference type="PaxDb" id="7159-AAEL000586-PA"/>
<dbReference type="Proteomes" id="UP000682892">
    <property type="component" value="Chromosome 1"/>
</dbReference>
<organism evidence="1 2">
    <name type="scientific">Aedes aegypti</name>
    <name type="common">Yellowfever mosquito</name>
    <name type="synonym">Culex aegypti</name>
    <dbReference type="NCBI Taxonomy" id="7159"/>
    <lineage>
        <taxon>Eukaryota</taxon>
        <taxon>Metazoa</taxon>
        <taxon>Ecdysozoa</taxon>
        <taxon>Arthropoda</taxon>
        <taxon>Hexapoda</taxon>
        <taxon>Insecta</taxon>
        <taxon>Pterygota</taxon>
        <taxon>Neoptera</taxon>
        <taxon>Endopterygota</taxon>
        <taxon>Diptera</taxon>
        <taxon>Nematocera</taxon>
        <taxon>Culicoidea</taxon>
        <taxon>Culicidae</taxon>
        <taxon>Culicinae</taxon>
        <taxon>Aedini</taxon>
        <taxon>Aedes</taxon>
        <taxon>Stegomyia</taxon>
    </lineage>
</organism>
<reference evidence="1" key="1">
    <citation type="submission" date="2005-10" db="EMBL/GenBank/DDBJ databases">
        <authorList>
            <person name="Loftus B.J."/>
            <person name="Nene V.M."/>
            <person name="Hannick L.I."/>
            <person name="Bidwell S."/>
            <person name="Haas B."/>
            <person name="Amedeo P."/>
            <person name="Orvis J."/>
            <person name="Wortman J.R."/>
            <person name="White O.R."/>
            <person name="Salzberg S."/>
            <person name="Shumway M."/>
            <person name="Koo H."/>
            <person name="Zhao Y."/>
            <person name="Holmes M."/>
            <person name="Miller J."/>
            <person name="Schatz M."/>
            <person name="Pop M."/>
            <person name="Pai G."/>
            <person name="Utterback T."/>
            <person name="Rogers Y.-H."/>
            <person name="Kravitz S."/>
            <person name="Fraser C.M."/>
        </authorList>
    </citation>
    <scope>NUCLEOTIDE SEQUENCE</scope>
    <source>
        <strain evidence="1">Liverpool</strain>
    </source>
</reference>
<dbReference type="HOGENOM" id="CLU_3034159_0_0_1"/>
<accession>Q17NV0</accession>
<dbReference type="STRING" id="7159.Q17NV0"/>
<reference evidence="1" key="2">
    <citation type="journal article" date="2007" name="Science">
        <title>Genome sequence of Aedes aegypti, a major arbovirus vector.</title>
        <authorList>
            <person name="Nene V."/>
            <person name="Wortman J.R."/>
            <person name="Lawson D."/>
            <person name="Haas B."/>
            <person name="Kodira C."/>
            <person name="Tu Z.J."/>
            <person name="Loftus B."/>
            <person name="Xi Z."/>
            <person name="Megy K."/>
            <person name="Grabherr M."/>
            <person name="Ren Q."/>
            <person name="Zdobnov E.M."/>
            <person name="Lobo N.F."/>
            <person name="Campbell K.S."/>
            <person name="Brown S.E."/>
            <person name="Bonaldo M.F."/>
            <person name="Zhu J."/>
            <person name="Sinkins S.P."/>
            <person name="Hogenkamp D.G."/>
            <person name="Amedeo P."/>
            <person name="Arensburger P."/>
            <person name="Atkinson P.W."/>
            <person name="Bidwell S."/>
            <person name="Biedler J."/>
            <person name="Birney E."/>
            <person name="Bruggner R.V."/>
            <person name="Costas J."/>
            <person name="Coy M.R."/>
            <person name="Crabtree J."/>
            <person name="Crawford M."/>
            <person name="Debruyn B."/>
            <person name="Decaprio D."/>
            <person name="Eiglmeier K."/>
            <person name="Eisenstadt E."/>
            <person name="El-Dorry H."/>
            <person name="Gelbart W.M."/>
            <person name="Gomes S.L."/>
            <person name="Hammond M."/>
            <person name="Hannick L.I."/>
            <person name="Hogan J.R."/>
            <person name="Holmes M.H."/>
            <person name="Jaffe D."/>
            <person name="Johnston J.S."/>
            <person name="Kennedy R.C."/>
            <person name="Koo H."/>
            <person name="Kravitz S."/>
            <person name="Kriventseva E.V."/>
            <person name="Kulp D."/>
            <person name="Labutti K."/>
            <person name="Lee E."/>
            <person name="Li S."/>
            <person name="Lovin D.D."/>
            <person name="Mao C."/>
            <person name="Mauceli E."/>
            <person name="Menck C.F."/>
            <person name="Miller J.R."/>
            <person name="Montgomery P."/>
            <person name="Mori A."/>
            <person name="Nascimento A.L."/>
            <person name="Naveira H.F."/>
            <person name="Nusbaum C."/>
            <person name="O'leary S."/>
            <person name="Orvis J."/>
            <person name="Pertea M."/>
            <person name="Quesneville H."/>
            <person name="Reidenbach K.R."/>
            <person name="Rogers Y.H."/>
            <person name="Roth C.W."/>
            <person name="Schneider J.R."/>
            <person name="Schatz M."/>
            <person name="Shumway M."/>
            <person name="Stanke M."/>
            <person name="Stinson E.O."/>
            <person name="Tubio J.M."/>
            <person name="Vanzee J.P."/>
            <person name="Verjovski-Almeida S."/>
            <person name="Werner D."/>
            <person name="White O."/>
            <person name="Wyder S."/>
            <person name="Zeng Q."/>
            <person name="Zhao Q."/>
            <person name="Zhao Y."/>
            <person name="Hill C.A."/>
            <person name="Raikhel A.S."/>
            <person name="Soares M.B."/>
            <person name="Knudson D.L."/>
            <person name="Lee N.H."/>
            <person name="Galagan J."/>
            <person name="Salzberg S.L."/>
            <person name="Paulsen I.T."/>
            <person name="Dimopoulos G."/>
            <person name="Collins F.H."/>
            <person name="Birren B."/>
            <person name="Fraser-Liggett C.M."/>
            <person name="Severson D.W."/>
        </authorList>
    </citation>
    <scope>NUCLEOTIDE SEQUENCE [LARGE SCALE GENOMIC DNA]</scope>
    <source>
        <strain evidence="1">Liverpool</strain>
    </source>
</reference>
<dbReference type="EMBL" id="CH477196">
    <property type="protein sequence ID" value="EAT48374.1"/>
    <property type="molecule type" value="Genomic_DNA"/>
</dbReference>
<dbReference type="AlphaFoldDB" id="Q17NV0"/>
<reference evidence="1" key="3">
    <citation type="submission" date="2012-09" db="EMBL/GenBank/DDBJ databases">
        <authorList>
            <consortium name="VectorBase"/>
        </authorList>
    </citation>
    <scope>NUCLEOTIDE SEQUENCE</scope>
    <source>
        <strain evidence="1">Liverpool</strain>
    </source>
</reference>
<protein>
    <submittedName>
        <fullName evidence="1">AAEL000586-PA</fullName>
    </submittedName>
</protein>
<evidence type="ECO:0000313" key="2">
    <source>
        <dbReference type="Proteomes" id="UP000682892"/>
    </source>
</evidence>